<gene>
    <name evidence="3" type="ORF">GCM10025865_09220</name>
</gene>
<reference evidence="4" key="1">
    <citation type="journal article" date="2019" name="Int. J. Syst. Evol. Microbiol.">
        <title>The Global Catalogue of Microorganisms (GCM) 10K type strain sequencing project: providing services to taxonomists for standard genome sequencing and annotation.</title>
        <authorList>
            <consortium name="The Broad Institute Genomics Platform"/>
            <consortium name="The Broad Institute Genome Sequencing Center for Infectious Disease"/>
            <person name="Wu L."/>
            <person name="Ma J."/>
        </authorList>
    </citation>
    <scope>NUCLEOTIDE SEQUENCE [LARGE SCALE GENOMIC DNA]</scope>
    <source>
        <strain evidence="4">NBRC 108565</strain>
    </source>
</reference>
<keyword evidence="4" id="KW-1185">Reference proteome</keyword>
<proteinExistence type="predicted"/>
<evidence type="ECO:0000256" key="1">
    <source>
        <dbReference type="SAM" id="MobiDB-lite"/>
    </source>
</evidence>
<dbReference type="InterPro" id="IPR010093">
    <property type="entry name" value="SinI_DNA-bd"/>
</dbReference>
<accession>A0ABM8G0P8</accession>
<sequence length="86" mass="9388">MNTTTTPAPRALASTTEAAPPNADPLLTVRDAAEYLNVPELAVRELIRTHRIAAANLGERRIRLRRSELERFISAATRPATARPSA</sequence>
<dbReference type="Pfam" id="PF12728">
    <property type="entry name" value="HTH_17"/>
    <property type="match status" value="1"/>
</dbReference>
<dbReference type="EMBL" id="AP027729">
    <property type="protein sequence ID" value="BDZ41623.1"/>
    <property type="molecule type" value="Genomic_DNA"/>
</dbReference>
<evidence type="ECO:0000313" key="3">
    <source>
        <dbReference type="EMBL" id="BDZ41623.1"/>
    </source>
</evidence>
<organism evidence="3 4">
    <name type="scientific">Paraoerskovia sediminicola</name>
    <dbReference type="NCBI Taxonomy" id="1138587"/>
    <lineage>
        <taxon>Bacteria</taxon>
        <taxon>Bacillati</taxon>
        <taxon>Actinomycetota</taxon>
        <taxon>Actinomycetes</taxon>
        <taxon>Micrococcales</taxon>
        <taxon>Cellulomonadaceae</taxon>
        <taxon>Paraoerskovia</taxon>
    </lineage>
</organism>
<evidence type="ECO:0000313" key="4">
    <source>
        <dbReference type="Proteomes" id="UP001321475"/>
    </source>
</evidence>
<feature type="region of interest" description="Disordered" evidence="1">
    <location>
        <begin position="1"/>
        <end position="24"/>
    </location>
</feature>
<evidence type="ECO:0000259" key="2">
    <source>
        <dbReference type="Pfam" id="PF12728"/>
    </source>
</evidence>
<protein>
    <recommendedName>
        <fullName evidence="2">Helix-turn-helix domain-containing protein</fullName>
    </recommendedName>
</protein>
<dbReference type="Proteomes" id="UP001321475">
    <property type="component" value="Chromosome"/>
</dbReference>
<dbReference type="RefSeq" id="WP_286218734.1">
    <property type="nucleotide sequence ID" value="NZ_AP027729.1"/>
</dbReference>
<feature type="compositionally biased region" description="Polar residues" evidence="1">
    <location>
        <begin position="1"/>
        <end position="17"/>
    </location>
</feature>
<feature type="domain" description="Helix-turn-helix" evidence="2">
    <location>
        <begin position="26"/>
        <end position="75"/>
    </location>
</feature>
<dbReference type="InterPro" id="IPR041657">
    <property type="entry name" value="HTH_17"/>
</dbReference>
<name>A0ABM8G0P8_9CELL</name>
<dbReference type="NCBIfam" id="TIGR01764">
    <property type="entry name" value="excise"/>
    <property type="match status" value="1"/>
</dbReference>